<evidence type="ECO:0000256" key="1">
    <source>
        <dbReference type="SAM" id="MobiDB-lite"/>
    </source>
</evidence>
<keyword evidence="2" id="KW-0812">Transmembrane</keyword>
<protein>
    <submittedName>
        <fullName evidence="3">Uncharacterized protein</fullName>
    </submittedName>
</protein>
<feature type="region of interest" description="Disordered" evidence="1">
    <location>
        <begin position="112"/>
        <end position="179"/>
    </location>
</feature>
<name>A0A843UBM6_COLES</name>
<evidence type="ECO:0000313" key="4">
    <source>
        <dbReference type="Proteomes" id="UP000652761"/>
    </source>
</evidence>
<evidence type="ECO:0000313" key="3">
    <source>
        <dbReference type="EMBL" id="MQL79527.1"/>
    </source>
</evidence>
<dbReference type="AlphaFoldDB" id="A0A843UBM6"/>
<sequence length="279" mass="31631">GQTREQPFPLLFPLFFSFSIFVHFYSFRWLTGARGKTLVREAELDRAESRGSGGDFREEASKGSARIEVWQDFFHASEVVRGRLSRFEELCLSVVGLVLLLRRREQRVVVQTSQQEAGDAPLPPLAQPRPQDAHGGVVPPLPPQATQGFDWTPQLVGGSRPEHWQIGSQPDSRVRRRFRRSRRLTEQRQLLVESVQQPGVQPQQQSQRPFSGRCYRWLTGARGKTLVREAELDRAESRGSGGDFREEASKGSARIEVVRGRLSRFEELCLSVVGLVLLL</sequence>
<dbReference type="EMBL" id="NMUH01000460">
    <property type="protein sequence ID" value="MQL79527.1"/>
    <property type="molecule type" value="Genomic_DNA"/>
</dbReference>
<comment type="caution">
    <text evidence="3">The sequence shown here is derived from an EMBL/GenBank/DDBJ whole genome shotgun (WGS) entry which is preliminary data.</text>
</comment>
<reference evidence="3" key="1">
    <citation type="submission" date="2017-07" db="EMBL/GenBank/DDBJ databases">
        <title>Taro Niue Genome Assembly and Annotation.</title>
        <authorList>
            <person name="Atibalentja N."/>
            <person name="Keating K."/>
            <person name="Fields C.J."/>
        </authorList>
    </citation>
    <scope>NUCLEOTIDE SEQUENCE</scope>
    <source>
        <strain evidence="3">Niue_2</strain>
        <tissue evidence="3">Leaf</tissue>
    </source>
</reference>
<dbReference type="Proteomes" id="UP000652761">
    <property type="component" value="Unassembled WGS sequence"/>
</dbReference>
<keyword evidence="2" id="KW-1133">Transmembrane helix</keyword>
<feature type="transmembrane region" description="Helical" evidence="2">
    <location>
        <begin position="12"/>
        <end position="30"/>
    </location>
</feature>
<keyword evidence="2" id="KW-0472">Membrane</keyword>
<gene>
    <name evidence="3" type="ORF">Taro_011958</name>
</gene>
<organism evidence="3 4">
    <name type="scientific">Colocasia esculenta</name>
    <name type="common">Wild taro</name>
    <name type="synonym">Arum esculentum</name>
    <dbReference type="NCBI Taxonomy" id="4460"/>
    <lineage>
        <taxon>Eukaryota</taxon>
        <taxon>Viridiplantae</taxon>
        <taxon>Streptophyta</taxon>
        <taxon>Embryophyta</taxon>
        <taxon>Tracheophyta</taxon>
        <taxon>Spermatophyta</taxon>
        <taxon>Magnoliopsida</taxon>
        <taxon>Liliopsida</taxon>
        <taxon>Araceae</taxon>
        <taxon>Aroideae</taxon>
        <taxon>Colocasieae</taxon>
        <taxon>Colocasia</taxon>
    </lineage>
</organism>
<feature type="non-terminal residue" evidence="3">
    <location>
        <position position="279"/>
    </location>
</feature>
<evidence type="ECO:0000256" key="2">
    <source>
        <dbReference type="SAM" id="Phobius"/>
    </source>
</evidence>
<keyword evidence="4" id="KW-1185">Reference proteome</keyword>
<accession>A0A843UBM6</accession>
<proteinExistence type="predicted"/>